<evidence type="ECO:0000313" key="2">
    <source>
        <dbReference type="EMBL" id="TQD70088.1"/>
    </source>
</evidence>
<organism evidence="2 3">
    <name type="scientific">Malus baccata</name>
    <name type="common">Siberian crab apple</name>
    <name type="synonym">Pyrus baccata</name>
    <dbReference type="NCBI Taxonomy" id="106549"/>
    <lineage>
        <taxon>Eukaryota</taxon>
        <taxon>Viridiplantae</taxon>
        <taxon>Streptophyta</taxon>
        <taxon>Embryophyta</taxon>
        <taxon>Tracheophyta</taxon>
        <taxon>Spermatophyta</taxon>
        <taxon>Magnoliopsida</taxon>
        <taxon>eudicotyledons</taxon>
        <taxon>Gunneridae</taxon>
        <taxon>Pentapetalae</taxon>
        <taxon>rosids</taxon>
        <taxon>fabids</taxon>
        <taxon>Rosales</taxon>
        <taxon>Rosaceae</taxon>
        <taxon>Amygdaloideae</taxon>
        <taxon>Maleae</taxon>
        <taxon>Malus</taxon>
    </lineage>
</organism>
<feature type="region of interest" description="Disordered" evidence="1">
    <location>
        <begin position="1"/>
        <end position="51"/>
    </location>
</feature>
<feature type="compositionally biased region" description="Basic and acidic residues" evidence="1">
    <location>
        <begin position="73"/>
        <end position="83"/>
    </location>
</feature>
<dbReference type="EMBL" id="VIEB01002014">
    <property type="protein sequence ID" value="TQD70088.1"/>
    <property type="molecule type" value="Genomic_DNA"/>
</dbReference>
<feature type="compositionally biased region" description="Polar residues" evidence="1">
    <location>
        <begin position="87"/>
        <end position="96"/>
    </location>
</feature>
<protein>
    <submittedName>
        <fullName evidence="2">Uncharacterized protein</fullName>
    </submittedName>
</protein>
<dbReference type="AlphaFoldDB" id="A0A540K781"/>
<name>A0A540K781_MALBA</name>
<dbReference type="Proteomes" id="UP000315295">
    <property type="component" value="Unassembled WGS sequence"/>
</dbReference>
<sequence length="114" mass="12984">MERKGSLAARSEGGYIRDWQKKQGGARNKKRQLPLQLERRGKERSGAHGIEQKQITLPFGSVVREALLGSPARDTRQEREQGRKSLGQKQEQQASPLSVKSFHIYILLLVLFLF</sequence>
<evidence type="ECO:0000313" key="3">
    <source>
        <dbReference type="Proteomes" id="UP000315295"/>
    </source>
</evidence>
<gene>
    <name evidence="2" type="ORF">C1H46_044381</name>
</gene>
<accession>A0A540K781</accession>
<keyword evidence="3" id="KW-1185">Reference proteome</keyword>
<proteinExistence type="predicted"/>
<feature type="compositionally biased region" description="Basic and acidic residues" evidence="1">
    <location>
        <begin position="37"/>
        <end position="46"/>
    </location>
</feature>
<reference evidence="2 3" key="1">
    <citation type="journal article" date="2019" name="G3 (Bethesda)">
        <title>Sequencing of a Wild Apple (Malus baccata) Genome Unravels the Differences Between Cultivated and Wild Apple Species Regarding Disease Resistance and Cold Tolerance.</title>
        <authorList>
            <person name="Chen X."/>
        </authorList>
    </citation>
    <scope>NUCLEOTIDE SEQUENCE [LARGE SCALE GENOMIC DNA]</scope>
    <source>
        <strain evidence="3">cv. Shandingzi</strain>
        <tissue evidence="2">Leaves</tissue>
    </source>
</reference>
<evidence type="ECO:0000256" key="1">
    <source>
        <dbReference type="SAM" id="MobiDB-lite"/>
    </source>
</evidence>
<comment type="caution">
    <text evidence="2">The sequence shown here is derived from an EMBL/GenBank/DDBJ whole genome shotgun (WGS) entry which is preliminary data.</text>
</comment>
<feature type="region of interest" description="Disordered" evidence="1">
    <location>
        <begin position="69"/>
        <end position="96"/>
    </location>
</feature>